<evidence type="ECO:0000313" key="2">
    <source>
        <dbReference type="Proteomes" id="UP000256220"/>
    </source>
</evidence>
<comment type="caution">
    <text evidence="1">The sequence shown here is derived from an EMBL/GenBank/DDBJ whole genome shotgun (WGS) entry which is preliminary data.</text>
</comment>
<reference evidence="1 2" key="1">
    <citation type="journal article" date="2014" name="Genome Announc.">
        <title>Draft Genome Sequence of Amycolatopsis lurida NRRL 2430, Producer of the Glycopeptide Family Antibiotic Ristocetin.</title>
        <authorList>
            <person name="Kwun M.J."/>
            <person name="Hong H.J."/>
        </authorList>
    </citation>
    <scope>NUCLEOTIDE SEQUENCE [LARGE SCALE GENOMIC DNA]</scope>
    <source>
        <strain evidence="1 2">NRRL 2430</strain>
    </source>
</reference>
<protein>
    <submittedName>
        <fullName evidence="1">Uncharacterized protein</fullName>
    </submittedName>
</protein>
<gene>
    <name evidence="1" type="ORF">BB31_24100</name>
</gene>
<proteinExistence type="predicted"/>
<organism evidence="1 2">
    <name type="scientific">Amycolatopsis lurida NRRL 2430</name>
    <dbReference type="NCBI Taxonomy" id="1460371"/>
    <lineage>
        <taxon>Bacteria</taxon>
        <taxon>Bacillati</taxon>
        <taxon>Actinomycetota</taxon>
        <taxon>Actinomycetes</taxon>
        <taxon>Pseudonocardiales</taxon>
        <taxon>Pseudonocardiaceae</taxon>
        <taxon>Amycolatopsis</taxon>
    </lineage>
</organism>
<dbReference type="AlphaFoldDB" id="A0A2P2FQ31"/>
<keyword evidence="2" id="KW-1185">Reference proteome</keyword>
<dbReference type="EMBL" id="JFBM01000022">
    <property type="protein sequence ID" value="KFU78822.1"/>
    <property type="molecule type" value="Genomic_DNA"/>
</dbReference>
<name>A0A2P2FQ31_AMYLU</name>
<accession>A0A2P2FQ31</accession>
<sequence>MIVTAIAFTTRNSIASGKPRLPPRVRNAQCRDSRYAKAVATTVAIASAVTGFSCRTVSFSP</sequence>
<dbReference type="Proteomes" id="UP000256220">
    <property type="component" value="Unassembled WGS sequence"/>
</dbReference>
<evidence type="ECO:0000313" key="1">
    <source>
        <dbReference type="EMBL" id="KFU78822.1"/>
    </source>
</evidence>